<feature type="domain" description="CFA20" evidence="2">
    <location>
        <begin position="1"/>
        <end position="174"/>
    </location>
</feature>
<gene>
    <name evidence="3" type="ORF">HJG63_001864</name>
</gene>
<accession>A0A7J8HM19</accession>
<dbReference type="EMBL" id="JACASE010000004">
    <property type="protein sequence ID" value="KAF6473376.1"/>
    <property type="molecule type" value="Genomic_DNA"/>
</dbReference>
<feature type="region of interest" description="Disordered" evidence="1">
    <location>
        <begin position="570"/>
        <end position="649"/>
    </location>
</feature>
<dbReference type="Pfam" id="PF05018">
    <property type="entry name" value="CFA20_dom"/>
    <property type="match status" value="1"/>
</dbReference>
<feature type="compositionally biased region" description="Low complexity" evidence="1">
    <location>
        <begin position="570"/>
        <end position="580"/>
    </location>
</feature>
<evidence type="ECO:0000313" key="3">
    <source>
        <dbReference type="EMBL" id="KAF6473376.1"/>
    </source>
</evidence>
<dbReference type="Proteomes" id="UP000593571">
    <property type="component" value="Unassembled WGS sequence"/>
</dbReference>
<comment type="caution">
    <text evidence="3">The sequence shown here is derived from an EMBL/GenBank/DDBJ whole genome shotgun (WGS) entry which is preliminary data.</text>
</comment>
<feature type="compositionally biased region" description="Acidic residues" evidence="1">
    <location>
        <begin position="640"/>
        <end position="649"/>
    </location>
</feature>
<dbReference type="InterPro" id="IPR007714">
    <property type="entry name" value="CFA20_dom"/>
</dbReference>
<reference evidence="3 4" key="1">
    <citation type="journal article" date="2020" name="Nature">
        <title>Six reference-quality genomes reveal evolution of bat adaptations.</title>
        <authorList>
            <person name="Jebb D."/>
            <person name="Huang Z."/>
            <person name="Pippel M."/>
            <person name="Hughes G.M."/>
            <person name="Lavrichenko K."/>
            <person name="Devanna P."/>
            <person name="Winkler S."/>
            <person name="Jermiin L.S."/>
            <person name="Skirmuntt E.C."/>
            <person name="Katzourakis A."/>
            <person name="Burkitt-Gray L."/>
            <person name="Ray D.A."/>
            <person name="Sullivan K.A.M."/>
            <person name="Roscito J.G."/>
            <person name="Kirilenko B.M."/>
            <person name="Davalos L.M."/>
            <person name="Corthals A.P."/>
            <person name="Power M.L."/>
            <person name="Jones G."/>
            <person name="Ransome R.D."/>
            <person name="Dechmann D.K.N."/>
            <person name="Locatelli A.G."/>
            <person name="Puechmaille S.J."/>
            <person name="Fedrigo O."/>
            <person name="Jarvis E.D."/>
            <person name="Hiller M."/>
            <person name="Vernes S.C."/>
            <person name="Myers E.W."/>
            <person name="Teeling E.C."/>
        </authorList>
    </citation>
    <scope>NUCLEOTIDE SEQUENCE [LARGE SCALE GENOMIC DNA]</scope>
    <source>
        <strain evidence="3">MRouAeg1</strain>
        <tissue evidence="3">Muscle</tissue>
    </source>
</reference>
<sequence>MFKNEYQGGAFVEIFSAQGKNPGAKWKILGSPSVIWKEFDKEVKSFVFVLEGSSQTNKIQLPKENKQILGLIQRFLVLQIYIPLGQDFSTELLITDLRNIKRRLYLSTVHKELSSTPLHAKIPLFMIKRKIWCNLCIDLVAFTSEIFKGAVFQSLDGIIVSANCKLRKIFTLKSKPQDTADKDAGYGVPFPTDEPADIIPRSCQLTTDVPQVTQLLNMTKFRQTEIKFGGHPLRPAESDQFINRGKGSARNSKIQDVCHIAFGSKVLGPPPLSGRRNNMRLSSETVKSVGSKNNRSCQLSTGEKCVNNAEMSALLISETEEQGDKENICQTKPTVPIHANLHIMHPHPPQEPSADKNNNRRRLWLKSTSGERTETRSGSSSGNNRNEDKATSAFTTVSYQRAEASNPSIPEPQSSDQADEWIFPHSVASRQSLLLDEDSCHTSHLWLEASKENEHDQQAEETQIVPKDIFTFSSRPRSAPHGKTQTMSPEGCPFTSALKEDTSVTQLEDDFYGGDSSEEEYDWRNYQPSQMSESELQMLASLRRQQNEEQEDAGASHVLSASQVDNCNVSISTSSDDTTTWNSCLPPPVNQGRHYQKEMNPPSPSNPRDWLNMLSPPIVPPSQQPAEQHQDSSGSLSAQGEEDLSVEEDEEVLTLLYDPCLNCYFDPQTGKYYELV</sequence>
<dbReference type="AlphaFoldDB" id="A0A7J8HM19"/>
<evidence type="ECO:0000259" key="2">
    <source>
        <dbReference type="Pfam" id="PF05018"/>
    </source>
</evidence>
<name>A0A7J8HM19_ROUAE</name>
<proteinExistence type="predicted"/>
<feature type="region of interest" description="Disordered" evidence="1">
    <location>
        <begin position="366"/>
        <end position="392"/>
    </location>
</feature>
<dbReference type="InterPro" id="IPR040441">
    <property type="entry name" value="CFA20/CFAP20DC"/>
</dbReference>
<organism evidence="3 4">
    <name type="scientific">Rousettus aegyptiacus</name>
    <name type="common">Egyptian fruit bat</name>
    <name type="synonym">Pteropus aegyptiacus</name>
    <dbReference type="NCBI Taxonomy" id="9407"/>
    <lineage>
        <taxon>Eukaryota</taxon>
        <taxon>Metazoa</taxon>
        <taxon>Chordata</taxon>
        <taxon>Craniata</taxon>
        <taxon>Vertebrata</taxon>
        <taxon>Euteleostomi</taxon>
        <taxon>Mammalia</taxon>
        <taxon>Eutheria</taxon>
        <taxon>Laurasiatheria</taxon>
        <taxon>Chiroptera</taxon>
        <taxon>Yinpterochiroptera</taxon>
        <taxon>Pteropodoidea</taxon>
        <taxon>Pteropodidae</taxon>
        <taxon>Rousettinae</taxon>
        <taxon>Rousettus</taxon>
    </lineage>
</organism>
<evidence type="ECO:0000256" key="1">
    <source>
        <dbReference type="SAM" id="MobiDB-lite"/>
    </source>
</evidence>
<dbReference type="PANTHER" id="PTHR12458">
    <property type="entry name" value="ORF PROTEIN"/>
    <property type="match status" value="1"/>
</dbReference>
<feature type="compositionally biased region" description="Polar residues" evidence="1">
    <location>
        <begin position="624"/>
        <end position="638"/>
    </location>
</feature>
<protein>
    <recommendedName>
        <fullName evidence="2">CFA20 domain-containing protein</fullName>
    </recommendedName>
</protein>
<keyword evidence="4" id="KW-1185">Reference proteome</keyword>
<evidence type="ECO:0000313" key="4">
    <source>
        <dbReference type="Proteomes" id="UP000593571"/>
    </source>
</evidence>